<dbReference type="GO" id="GO:0005886">
    <property type="term" value="C:plasma membrane"/>
    <property type="evidence" value="ECO:0007669"/>
    <property type="project" value="UniProtKB-SubCell"/>
</dbReference>
<comment type="caution">
    <text evidence="8">The sequence shown here is derived from an EMBL/GenBank/DDBJ whole genome shotgun (WGS) entry which is preliminary data.</text>
</comment>
<dbReference type="PANTHER" id="PTHR33884">
    <property type="entry name" value="UPF0410 PROTEIN YMGE"/>
    <property type="match status" value="1"/>
</dbReference>
<reference evidence="8 9" key="1">
    <citation type="submission" date="2020-07" db="EMBL/GenBank/DDBJ databases">
        <authorList>
            <person name="Partida-Martinez L."/>
            <person name="Huntemann M."/>
            <person name="Clum A."/>
            <person name="Wang J."/>
            <person name="Palaniappan K."/>
            <person name="Ritter S."/>
            <person name="Chen I.-M."/>
            <person name="Stamatis D."/>
            <person name="Reddy T."/>
            <person name="O'Malley R."/>
            <person name="Daum C."/>
            <person name="Shapiro N."/>
            <person name="Ivanova N."/>
            <person name="Kyrpides N."/>
            <person name="Woyke T."/>
        </authorList>
    </citation>
    <scope>NUCLEOTIDE SEQUENCE [LARGE SCALE GENOMIC DNA]</scope>
    <source>
        <strain evidence="8 9">AT2.17</strain>
    </source>
</reference>
<gene>
    <name evidence="8" type="ORF">F4692_002656</name>
</gene>
<evidence type="ECO:0000256" key="6">
    <source>
        <dbReference type="ARBA" id="ARBA00023136"/>
    </source>
</evidence>
<dbReference type="Proteomes" id="UP000549911">
    <property type="component" value="Unassembled WGS sequence"/>
</dbReference>
<organism evidence="8 9">
    <name type="scientific">Nocardioides cavernae</name>
    <dbReference type="NCBI Taxonomy" id="1921566"/>
    <lineage>
        <taxon>Bacteria</taxon>
        <taxon>Bacillati</taxon>
        <taxon>Actinomycetota</taxon>
        <taxon>Actinomycetes</taxon>
        <taxon>Propionibacteriales</taxon>
        <taxon>Nocardioidaceae</taxon>
        <taxon>Nocardioides</taxon>
    </lineage>
</organism>
<comment type="similarity">
    <text evidence="2">Belongs to the UPF0410 family.</text>
</comment>
<keyword evidence="3" id="KW-1003">Cell membrane</keyword>
<evidence type="ECO:0000256" key="4">
    <source>
        <dbReference type="ARBA" id="ARBA00022692"/>
    </source>
</evidence>
<dbReference type="RefSeq" id="WP_308645296.1">
    <property type="nucleotide sequence ID" value="NZ_JACCBW010000002.1"/>
</dbReference>
<dbReference type="PANTHER" id="PTHR33884:SF3">
    <property type="entry name" value="UPF0410 PROTEIN YMGE"/>
    <property type="match status" value="1"/>
</dbReference>
<dbReference type="InterPro" id="IPR007341">
    <property type="entry name" value="Transgly_assoc"/>
</dbReference>
<evidence type="ECO:0000313" key="8">
    <source>
        <dbReference type="EMBL" id="NYE37523.1"/>
    </source>
</evidence>
<protein>
    <submittedName>
        <fullName evidence="8">Putative membrane protein YeaQ/YmgE (Transglycosylase-associated protein family)</fullName>
    </submittedName>
</protein>
<evidence type="ECO:0000256" key="1">
    <source>
        <dbReference type="ARBA" id="ARBA00004651"/>
    </source>
</evidence>
<keyword evidence="9" id="KW-1185">Reference proteome</keyword>
<evidence type="ECO:0000256" key="7">
    <source>
        <dbReference type="SAM" id="Phobius"/>
    </source>
</evidence>
<keyword evidence="5 7" id="KW-1133">Transmembrane helix</keyword>
<sequence>MGLIWTVIVTILLGLVIGFLGKAVAPGSRDNIPLWLTVVCGIVGAFVGNWLYFAIFGVSDTYPGGDRYDTSRGLDWWRHAWQVGVAAVLVVVAATITGRRDRDA</sequence>
<feature type="transmembrane region" description="Helical" evidence="7">
    <location>
        <begin position="6"/>
        <end position="25"/>
    </location>
</feature>
<dbReference type="AlphaFoldDB" id="A0A7Y9H3Y6"/>
<evidence type="ECO:0000256" key="5">
    <source>
        <dbReference type="ARBA" id="ARBA00022989"/>
    </source>
</evidence>
<accession>A0A7Y9H3Y6</accession>
<evidence type="ECO:0000313" key="9">
    <source>
        <dbReference type="Proteomes" id="UP000549911"/>
    </source>
</evidence>
<proteinExistence type="inferred from homology"/>
<comment type="subcellular location">
    <subcellularLocation>
        <location evidence="1">Cell membrane</location>
        <topology evidence="1">Multi-pass membrane protein</topology>
    </subcellularLocation>
</comment>
<evidence type="ECO:0000256" key="2">
    <source>
        <dbReference type="ARBA" id="ARBA00011006"/>
    </source>
</evidence>
<dbReference type="EMBL" id="JACCBW010000002">
    <property type="protein sequence ID" value="NYE37523.1"/>
    <property type="molecule type" value="Genomic_DNA"/>
</dbReference>
<feature type="transmembrane region" description="Helical" evidence="7">
    <location>
        <begin position="32"/>
        <end position="59"/>
    </location>
</feature>
<evidence type="ECO:0000256" key="3">
    <source>
        <dbReference type="ARBA" id="ARBA00022475"/>
    </source>
</evidence>
<keyword evidence="4 7" id="KW-0812">Transmembrane</keyword>
<reference evidence="8 9" key="2">
    <citation type="submission" date="2020-08" db="EMBL/GenBank/DDBJ databases">
        <title>The Agave Microbiome: Exploring the role of microbial communities in plant adaptations to desert environments.</title>
        <authorList>
            <person name="Partida-Martinez L.P."/>
        </authorList>
    </citation>
    <scope>NUCLEOTIDE SEQUENCE [LARGE SCALE GENOMIC DNA]</scope>
    <source>
        <strain evidence="8 9">AT2.17</strain>
    </source>
</reference>
<name>A0A7Y9H3Y6_9ACTN</name>
<feature type="transmembrane region" description="Helical" evidence="7">
    <location>
        <begin position="79"/>
        <end position="98"/>
    </location>
</feature>
<keyword evidence="6 7" id="KW-0472">Membrane</keyword>